<comment type="subcellular location">
    <subcellularLocation>
        <location evidence="1">Cell outer membrane</location>
    </subcellularLocation>
</comment>
<dbReference type="PANTHER" id="PTHR40980:SF4">
    <property type="entry name" value="TONB-DEPENDENT RECEPTOR-LIKE BETA-BARREL DOMAIN-CONTAINING PROTEIN"/>
    <property type="match status" value="1"/>
</dbReference>
<keyword evidence="7" id="KW-1185">Reference proteome</keyword>
<dbReference type="AlphaFoldDB" id="C9MP63"/>
<keyword evidence="6" id="KW-0675">Receptor</keyword>
<dbReference type="Pfam" id="PF14905">
    <property type="entry name" value="OMP_b-brl_3"/>
    <property type="match status" value="1"/>
</dbReference>
<comment type="caution">
    <text evidence="6">The sequence shown here is derived from an EMBL/GenBank/DDBJ whole genome shotgun (WGS) entry which is preliminary data.</text>
</comment>
<dbReference type="PANTHER" id="PTHR40980">
    <property type="entry name" value="PLUG DOMAIN-CONTAINING PROTEIN"/>
    <property type="match status" value="1"/>
</dbReference>
<dbReference type="GO" id="GO:0009279">
    <property type="term" value="C:cell outer membrane"/>
    <property type="evidence" value="ECO:0007669"/>
    <property type="project" value="UniProtKB-SubCell"/>
</dbReference>
<feature type="signal peptide" evidence="4">
    <location>
        <begin position="1"/>
        <end position="20"/>
    </location>
</feature>
<protein>
    <submittedName>
        <fullName evidence="6">TonB-dependent receptor plug domain protein</fullName>
    </submittedName>
</protein>
<dbReference type="eggNOG" id="COG4771">
    <property type="taxonomic scope" value="Bacteria"/>
</dbReference>
<evidence type="ECO:0000256" key="4">
    <source>
        <dbReference type="SAM" id="SignalP"/>
    </source>
</evidence>
<proteinExistence type="predicted"/>
<dbReference type="STRING" id="649761.HMPREF0973_01401"/>
<dbReference type="Gene3D" id="2.40.170.20">
    <property type="entry name" value="TonB-dependent receptor, beta-barrel domain"/>
    <property type="match status" value="1"/>
</dbReference>
<dbReference type="RefSeq" id="WP_004383067.1">
    <property type="nucleotide sequence ID" value="NZ_GG698713.1"/>
</dbReference>
<dbReference type="Gene3D" id="2.170.130.10">
    <property type="entry name" value="TonB-dependent receptor, plug domain"/>
    <property type="match status" value="1"/>
</dbReference>
<sequence>MRRNAILLSIILFLTTPLSAQEATKSDTTKTQKLKEVVVTHQKQLIKNDIDKLTYNVKDDVTAQTKNTLEVLKKVPFVTVDGQDNIKVQGSTNFKVYKNGHPDPAFAGQSLKEILKAMPASTIKRIEVITDPGAKYDAEGTSTILNIVMMSNVRMQGLSGNIQTNVSSYGSAGLGTSLTTQVGKLTTTINYMEYYQAGKQTEREVESSFTYLKTGEKSLEKSHHATSGNIHIGNVSASYELDSLNLLTASASLFGYKVGNTVISNYERWDKNNHLLYQYDESTAIPHYSYFNIGGRLDYQHKTHLDGEVLTLSYMLAATRHRRTTRIELSNLVNAPFNYTACDLHSRERFTEHTFQLDYVRPFGKQHKLESGLKYIFRNNNSHTRTDYTGSMPNEDKEFKHNTQVAAAYLSYLFTAGNWSARAGLRYEYSYMKADFPDGSGTGFHANLHDWVPSASVQYKITDAQTIKFSYSTSINRPGIKYLNPAVVRTPNYVSYGNADLGSSHNQKLQMTYTLITPKLTWSFTPYYTFTNNDITGTRYTDGQDIVATYDNVMKKKSLGLSSYTQWQPFTGTSLRLNGSVNYSRISIPSPAIQNRGCWGDIYFDVEQKLPWKLTFEANLYVQFGRPVYTPYLYGERWNNYVFNLTRRFLKDKLTLTLYSKMPFTKRQEYNTRTVKGDFIGQEKSWGKPREFGISLSWNFGKLRANVKKVDRSIKNDDLVGGTKQ</sequence>
<dbReference type="InterPro" id="IPR036942">
    <property type="entry name" value="Beta-barrel_TonB_sf"/>
</dbReference>
<dbReference type="InterPro" id="IPR041700">
    <property type="entry name" value="OMP_b-brl_3"/>
</dbReference>
<dbReference type="OrthoDB" id="8764943at2"/>
<name>C9MP63_9BACT</name>
<evidence type="ECO:0000259" key="5">
    <source>
        <dbReference type="Pfam" id="PF14905"/>
    </source>
</evidence>
<dbReference type="Proteomes" id="UP000003327">
    <property type="component" value="Unassembled WGS sequence"/>
</dbReference>
<evidence type="ECO:0000256" key="1">
    <source>
        <dbReference type="ARBA" id="ARBA00004442"/>
    </source>
</evidence>
<evidence type="ECO:0000313" key="7">
    <source>
        <dbReference type="Proteomes" id="UP000003327"/>
    </source>
</evidence>
<feature type="chain" id="PRO_5002999062" evidence="4">
    <location>
        <begin position="21"/>
        <end position="725"/>
    </location>
</feature>
<dbReference type="SUPFAM" id="SSF56935">
    <property type="entry name" value="Porins"/>
    <property type="match status" value="1"/>
</dbReference>
<gene>
    <name evidence="6" type="ORF">HMPREF0973_01401</name>
</gene>
<evidence type="ECO:0000313" key="6">
    <source>
        <dbReference type="EMBL" id="EEX18866.1"/>
    </source>
</evidence>
<accession>C9MP63</accession>
<evidence type="ECO:0000256" key="3">
    <source>
        <dbReference type="ARBA" id="ARBA00023237"/>
    </source>
</evidence>
<dbReference type="InterPro" id="IPR037066">
    <property type="entry name" value="Plug_dom_sf"/>
</dbReference>
<feature type="domain" description="Outer membrane protein beta-barrel" evidence="5">
    <location>
        <begin position="301"/>
        <end position="698"/>
    </location>
</feature>
<reference evidence="6 7" key="1">
    <citation type="submission" date="2009-09" db="EMBL/GenBank/DDBJ databases">
        <authorList>
            <person name="Weinstock G."/>
            <person name="Sodergren E."/>
            <person name="Clifton S."/>
            <person name="Fulton L."/>
            <person name="Fulton B."/>
            <person name="Courtney L."/>
            <person name="Fronick C."/>
            <person name="Harrison M."/>
            <person name="Strong C."/>
            <person name="Farmer C."/>
            <person name="Delahaunty K."/>
            <person name="Markovic C."/>
            <person name="Hall O."/>
            <person name="Minx P."/>
            <person name="Tomlinson C."/>
            <person name="Mitreva M."/>
            <person name="Nelson J."/>
            <person name="Hou S."/>
            <person name="Wollam A."/>
            <person name="Pepin K.H."/>
            <person name="Johnson M."/>
            <person name="Bhonagiri V."/>
            <person name="Nash W.E."/>
            <person name="Warren W."/>
            <person name="Chinwalla A."/>
            <person name="Mardis E.R."/>
            <person name="Wilson R.K."/>
        </authorList>
    </citation>
    <scope>NUCLEOTIDE SEQUENCE [LARGE SCALE GENOMIC DNA]</scope>
    <source>
        <strain evidence="6 7">F0319</strain>
    </source>
</reference>
<organism evidence="6 7">
    <name type="scientific">Prevotella veroralis F0319</name>
    <dbReference type="NCBI Taxonomy" id="649761"/>
    <lineage>
        <taxon>Bacteria</taxon>
        <taxon>Pseudomonadati</taxon>
        <taxon>Bacteroidota</taxon>
        <taxon>Bacteroidia</taxon>
        <taxon>Bacteroidales</taxon>
        <taxon>Prevotellaceae</taxon>
        <taxon>Prevotella</taxon>
    </lineage>
</organism>
<keyword evidence="4" id="KW-0732">Signal</keyword>
<dbReference type="EMBL" id="ACVA01000031">
    <property type="protein sequence ID" value="EEX18866.1"/>
    <property type="molecule type" value="Genomic_DNA"/>
</dbReference>
<evidence type="ECO:0000256" key="2">
    <source>
        <dbReference type="ARBA" id="ARBA00023136"/>
    </source>
</evidence>
<keyword evidence="2" id="KW-0472">Membrane</keyword>
<dbReference type="HOGENOM" id="CLU_017617_0_1_10"/>
<keyword evidence="3" id="KW-0998">Cell outer membrane</keyword>